<protein>
    <submittedName>
        <fullName evidence="2">Helix-turn-helix transcriptional regulator</fullName>
    </submittedName>
</protein>
<dbReference type="PROSITE" id="PS50943">
    <property type="entry name" value="HTH_CROC1"/>
    <property type="match status" value="1"/>
</dbReference>
<dbReference type="Pfam" id="PF01381">
    <property type="entry name" value="HTH_3"/>
    <property type="match status" value="1"/>
</dbReference>
<dbReference type="InterPro" id="IPR010982">
    <property type="entry name" value="Lambda_DNA-bd_dom_sf"/>
</dbReference>
<evidence type="ECO:0000259" key="1">
    <source>
        <dbReference type="PROSITE" id="PS50943"/>
    </source>
</evidence>
<dbReference type="RefSeq" id="WP_283832135.1">
    <property type="nucleotide sequence ID" value="NZ_JASJEU010000014.1"/>
</dbReference>
<evidence type="ECO:0000313" key="2">
    <source>
        <dbReference type="EMBL" id="MDJ1650794.1"/>
    </source>
</evidence>
<organism evidence="2 3">
    <name type="scientific">Gordonibacter faecis</name>
    <dbReference type="NCBI Taxonomy" id="3047475"/>
    <lineage>
        <taxon>Bacteria</taxon>
        <taxon>Bacillati</taxon>
        <taxon>Actinomycetota</taxon>
        <taxon>Coriobacteriia</taxon>
        <taxon>Eggerthellales</taxon>
        <taxon>Eggerthellaceae</taxon>
        <taxon>Gordonibacter</taxon>
    </lineage>
</organism>
<dbReference type="Gene3D" id="1.10.260.40">
    <property type="entry name" value="lambda repressor-like DNA-binding domains"/>
    <property type="match status" value="1"/>
</dbReference>
<dbReference type="CDD" id="cd00093">
    <property type="entry name" value="HTH_XRE"/>
    <property type="match status" value="1"/>
</dbReference>
<dbReference type="EMBL" id="JASJEU010000014">
    <property type="protein sequence ID" value="MDJ1650794.1"/>
    <property type="molecule type" value="Genomic_DNA"/>
</dbReference>
<name>A0ABT7DMN6_9ACTN</name>
<accession>A0ABT7DMN6</accession>
<gene>
    <name evidence="2" type="ORF">QNJ86_08265</name>
</gene>
<proteinExistence type="predicted"/>
<reference evidence="2 3" key="1">
    <citation type="submission" date="2023-05" db="EMBL/GenBank/DDBJ databases">
        <title>Gordonibacter KGMB12511T sp. nov., isolated from faeces of healthy Korean.</title>
        <authorList>
            <person name="Kim H.S."/>
            <person name="Kim J.-S."/>
            <person name="Suh M.K."/>
            <person name="Eom M.K."/>
            <person name="Do H.E."/>
            <person name="Lee J.-S."/>
        </authorList>
    </citation>
    <scope>NUCLEOTIDE SEQUENCE [LARGE SCALE GENOMIC DNA]</scope>
    <source>
        <strain evidence="2 3">KGMB12511</strain>
    </source>
</reference>
<comment type="caution">
    <text evidence="2">The sequence shown here is derived from an EMBL/GenBank/DDBJ whole genome shotgun (WGS) entry which is preliminary data.</text>
</comment>
<dbReference type="SMART" id="SM00530">
    <property type="entry name" value="HTH_XRE"/>
    <property type="match status" value="1"/>
</dbReference>
<sequence length="97" mass="10854">MNILADIKTPTDITQDLMTRVRARRKVLGLTQRELAETSGVSYGSIKRFETMGEISLASLIKIAFALKCESDFDALFAQQGYATIDEVINARKNARR</sequence>
<dbReference type="Proteomes" id="UP001232750">
    <property type="component" value="Unassembled WGS sequence"/>
</dbReference>
<dbReference type="InterPro" id="IPR001387">
    <property type="entry name" value="Cro/C1-type_HTH"/>
</dbReference>
<feature type="domain" description="HTH cro/C1-type" evidence="1">
    <location>
        <begin position="21"/>
        <end position="76"/>
    </location>
</feature>
<keyword evidence="3" id="KW-1185">Reference proteome</keyword>
<dbReference type="SUPFAM" id="SSF47413">
    <property type="entry name" value="lambda repressor-like DNA-binding domains"/>
    <property type="match status" value="1"/>
</dbReference>
<evidence type="ECO:0000313" key="3">
    <source>
        <dbReference type="Proteomes" id="UP001232750"/>
    </source>
</evidence>